<feature type="domain" description="HPt" evidence="16">
    <location>
        <begin position="1"/>
        <end position="105"/>
    </location>
</feature>
<dbReference type="CDD" id="cd00088">
    <property type="entry name" value="HPT"/>
    <property type="match status" value="1"/>
</dbReference>
<dbReference type="CDD" id="cd16916">
    <property type="entry name" value="HATPase_CheA-like"/>
    <property type="match status" value="1"/>
</dbReference>
<feature type="compositionally biased region" description="Polar residues" evidence="13">
    <location>
        <begin position="257"/>
        <end position="266"/>
    </location>
</feature>
<dbReference type="PROSITE" id="PS50894">
    <property type="entry name" value="HPT"/>
    <property type="match status" value="1"/>
</dbReference>
<evidence type="ECO:0000256" key="10">
    <source>
        <dbReference type="ARBA" id="ARBA00023012"/>
    </source>
</evidence>
<dbReference type="Gene3D" id="3.30.565.10">
    <property type="entry name" value="Histidine kinase-like ATPase, C-terminal domain"/>
    <property type="match status" value="1"/>
</dbReference>
<keyword evidence="9" id="KW-0067">ATP-binding</keyword>
<dbReference type="GO" id="GO:0005737">
    <property type="term" value="C:cytoplasm"/>
    <property type="evidence" value="ECO:0007669"/>
    <property type="project" value="InterPro"/>
</dbReference>
<feature type="region of interest" description="Disordered" evidence="13">
    <location>
        <begin position="251"/>
        <end position="278"/>
    </location>
</feature>
<dbReference type="InterPro" id="IPR036641">
    <property type="entry name" value="HPT_dom_sf"/>
</dbReference>
<dbReference type="InterPro" id="IPR005467">
    <property type="entry name" value="His_kinase_dom"/>
</dbReference>
<evidence type="ECO:0000259" key="16">
    <source>
        <dbReference type="PROSITE" id="PS50894"/>
    </source>
</evidence>
<dbReference type="PANTHER" id="PTHR43395:SF10">
    <property type="entry name" value="CHEMOTAXIS PROTEIN CHEA"/>
    <property type="match status" value="1"/>
</dbReference>
<keyword evidence="8" id="KW-0418">Kinase</keyword>
<dbReference type="EC" id="2.7.13.3" evidence="2"/>
<dbReference type="Gene3D" id="1.20.120.160">
    <property type="entry name" value="HPT domain"/>
    <property type="match status" value="1"/>
</dbReference>
<dbReference type="InterPro" id="IPR036061">
    <property type="entry name" value="CheW-like_dom_sf"/>
</dbReference>
<keyword evidence="10" id="KW-0902">Two-component regulatory system</keyword>
<dbReference type="Pfam" id="PF01584">
    <property type="entry name" value="CheW"/>
    <property type="match status" value="1"/>
</dbReference>
<evidence type="ECO:0000259" key="14">
    <source>
        <dbReference type="PROSITE" id="PS50109"/>
    </source>
</evidence>
<keyword evidence="6" id="KW-0808">Transferase</keyword>
<dbReference type="PROSITE" id="PS50109">
    <property type="entry name" value="HIS_KIN"/>
    <property type="match status" value="1"/>
</dbReference>
<dbReference type="PRINTS" id="PR00344">
    <property type="entry name" value="BCTRLSENSOR"/>
</dbReference>
<dbReference type="InterPro" id="IPR003594">
    <property type="entry name" value="HATPase_dom"/>
</dbReference>
<dbReference type="Pfam" id="PF01627">
    <property type="entry name" value="Hpt"/>
    <property type="match status" value="1"/>
</dbReference>
<comment type="catalytic activity">
    <reaction evidence="1">
        <text>ATP + protein L-histidine = ADP + protein N-phospho-L-histidine.</text>
        <dbReference type="EC" id="2.7.13.3"/>
    </reaction>
</comment>
<keyword evidence="4" id="KW-0145">Chemotaxis</keyword>
<evidence type="ECO:0000256" key="9">
    <source>
        <dbReference type="ARBA" id="ARBA00022840"/>
    </source>
</evidence>
<dbReference type="Proteomes" id="UP000275281">
    <property type="component" value="Unassembled WGS sequence"/>
</dbReference>
<dbReference type="InterPro" id="IPR008207">
    <property type="entry name" value="Sig_transdc_His_kin_Hpt_dom"/>
</dbReference>
<dbReference type="InterPro" id="IPR004358">
    <property type="entry name" value="Sig_transdc_His_kin-like_C"/>
</dbReference>
<evidence type="ECO:0000256" key="8">
    <source>
        <dbReference type="ARBA" id="ARBA00022777"/>
    </source>
</evidence>
<gene>
    <name evidence="17" type="ORF">DRW07_02680</name>
</gene>
<dbReference type="Gene3D" id="2.30.30.40">
    <property type="entry name" value="SH3 Domains"/>
    <property type="match status" value="1"/>
</dbReference>
<keyword evidence="18" id="KW-1185">Reference proteome</keyword>
<comment type="caution">
    <text evidence="17">The sequence shown here is derived from an EMBL/GenBank/DDBJ whole genome shotgun (WGS) entry which is preliminary data.</text>
</comment>
<dbReference type="OrthoDB" id="9803176at2"/>
<evidence type="ECO:0000256" key="12">
    <source>
        <dbReference type="PROSITE-ProRule" id="PRU00110"/>
    </source>
</evidence>
<evidence type="ECO:0000259" key="15">
    <source>
        <dbReference type="PROSITE" id="PS50851"/>
    </source>
</evidence>
<feature type="modified residue" description="Phosphohistidine" evidence="12">
    <location>
        <position position="48"/>
    </location>
</feature>
<dbReference type="GO" id="GO:0000155">
    <property type="term" value="F:phosphorelay sensor kinase activity"/>
    <property type="evidence" value="ECO:0007669"/>
    <property type="project" value="InterPro"/>
</dbReference>
<dbReference type="SMART" id="SM00073">
    <property type="entry name" value="HPT"/>
    <property type="match status" value="1"/>
</dbReference>
<feature type="domain" description="CheW-like" evidence="15">
    <location>
        <begin position="536"/>
        <end position="672"/>
    </location>
</feature>
<dbReference type="PROSITE" id="PS50851">
    <property type="entry name" value="CHEW"/>
    <property type="match status" value="1"/>
</dbReference>
<dbReference type="Pfam" id="PF02895">
    <property type="entry name" value="H-kinase_dim"/>
    <property type="match status" value="1"/>
</dbReference>
<dbReference type="PANTHER" id="PTHR43395">
    <property type="entry name" value="SENSOR HISTIDINE KINASE CHEA"/>
    <property type="match status" value="1"/>
</dbReference>
<evidence type="ECO:0000256" key="6">
    <source>
        <dbReference type="ARBA" id="ARBA00022679"/>
    </source>
</evidence>
<keyword evidence="7" id="KW-0547">Nucleotide-binding</keyword>
<organism evidence="17 18">
    <name type="scientific">Alteromonas sediminis</name>
    <dbReference type="NCBI Taxonomy" id="2259342"/>
    <lineage>
        <taxon>Bacteria</taxon>
        <taxon>Pseudomonadati</taxon>
        <taxon>Pseudomonadota</taxon>
        <taxon>Gammaproteobacteria</taxon>
        <taxon>Alteromonadales</taxon>
        <taxon>Alteromonadaceae</taxon>
        <taxon>Alteromonas/Salinimonas group</taxon>
        <taxon>Alteromonas</taxon>
    </lineage>
</organism>
<evidence type="ECO:0000256" key="5">
    <source>
        <dbReference type="ARBA" id="ARBA00022553"/>
    </source>
</evidence>
<dbReference type="SUPFAM" id="SSF47384">
    <property type="entry name" value="Homodimeric domain of signal transducing histidine kinase"/>
    <property type="match status" value="1"/>
</dbReference>
<protein>
    <recommendedName>
        <fullName evidence="3">Chemotaxis protein CheA</fullName>
        <ecNumber evidence="2">2.7.13.3</ecNumber>
    </recommendedName>
</protein>
<dbReference type="SUPFAM" id="SSF47226">
    <property type="entry name" value="Histidine-containing phosphotransfer domain, HPT domain"/>
    <property type="match status" value="1"/>
</dbReference>
<dbReference type="EMBL" id="RPOK01000001">
    <property type="protein sequence ID" value="RPJ68332.1"/>
    <property type="molecule type" value="Genomic_DNA"/>
</dbReference>
<evidence type="ECO:0000256" key="7">
    <source>
        <dbReference type="ARBA" id="ARBA00022741"/>
    </source>
</evidence>
<evidence type="ECO:0000256" key="3">
    <source>
        <dbReference type="ARBA" id="ARBA00021495"/>
    </source>
</evidence>
<dbReference type="InterPro" id="IPR002545">
    <property type="entry name" value="CheW-lke_dom"/>
</dbReference>
<dbReference type="GO" id="GO:0005524">
    <property type="term" value="F:ATP binding"/>
    <property type="evidence" value="ECO:0007669"/>
    <property type="project" value="UniProtKB-KW"/>
</dbReference>
<reference evidence="17 18" key="1">
    <citation type="submission" date="2018-11" db="EMBL/GenBank/DDBJ databases">
        <authorList>
            <person name="Ye M.-Q."/>
            <person name="Du Z.-J."/>
        </authorList>
    </citation>
    <scope>NUCLEOTIDE SEQUENCE [LARGE SCALE GENOMIC DNA]</scope>
    <source>
        <strain evidence="17 18">U0105</strain>
    </source>
</reference>
<evidence type="ECO:0000256" key="13">
    <source>
        <dbReference type="SAM" id="MobiDB-lite"/>
    </source>
</evidence>
<dbReference type="Gene3D" id="1.10.287.560">
    <property type="entry name" value="Histidine kinase CheA-like, homodimeric domain"/>
    <property type="match status" value="1"/>
</dbReference>
<evidence type="ECO:0000313" key="17">
    <source>
        <dbReference type="EMBL" id="RPJ68332.1"/>
    </source>
</evidence>
<evidence type="ECO:0000313" key="18">
    <source>
        <dbReference type="Proteomes" id="UP000275281"/>
    </source>
</evidence>
<dbReference type="CDD" id="cd00731">
    <property type="entry name" value="CheA_reg"/>
    <property type="match status" value="1"/>
</dbReference>
<dbReference type="RefSeq" id="WP_124026333.1">
    <property type="nucleotide sequence ID" value="NZ_JBHRSN010000005.1"/>
</dbReference>
<comment type="function">
    <text evidence="11">Involved in the transmission of sensory signals from the chemoreceptors to the flagellar motors. CheA is autophosphorylated; it can transfer its phosphate group to either CheB or CheY.</text>
</comment>
<dbReference type="Pfam" id="PF02518">
    <property type="entry name" value="HATPase_c"/>
    <property type="match status" value="1"/>
</dbReference>
<evidence type="ECO:0000256" key="4">
    <source>
        <dbReference type="ARBA" id="ARBA00022500"/>
    </source>
</evidence>
<sequence length="673" mass="74559">MSDPMERFKQVFFDESAEALTAIEQHLLKLDLSDVTPDVIDDIFRSAHSLKGGSATFGMSRLAEFTHFMETLLDMIRAGQRSFSQQVVDCLFECLDCLRNLVNHYQFEEEVNTGLIEAVEAKLQALIDDKEPGTTTDTTESSQTGIAMGKEWKIGFAPEPELLLSGNEPLRYIEELAEMGKISVQCDTHSVPSLAELNPIHLKLSWTITLSSAQIISVEELKDVFLWVEDEAELSYTCLDQEALSIPDKTDIPATASEPQNTEQTQAKSAAKPSVKKAAEAKKSNQSIRVEMSKIDSLINLLGELVITQSMLSTFNNVEQFPGLARLQEGLGQLERHTRDLQDGVMQIRMLPIDFCFSRFPRMVRDLCLQLGKEIDVVIEGENTEVDKTVIEELTDPLVHLVRNSIDHGIEMPDEREAKGKPRKGVLKLVAYHRVGNIVIEISDDGKGLAVEKIKNKAIERGLIDEQAKLPDQTIKELIFSAGFSTAESVTDLSGRGVGMDVVKRNIQSLGGQIELRSEENVGTTFSIKLPLTLSILDGQLVKVMGETYVIPMLAIIESIKVSRDDINKIGQHDISFKWRSQFIPLLNVAETFALPSNGESIDDSMLVVVVEHDSHQFGLIVDELANHQQVVVKSLEANYIKIDELSGATILGDGSVALILDVGALVNRLKVH</sequence>
<dbReference type="SUPFAM" id="SSF55874">
    <property type="entry name" value="ATPase domain of HSP90 chaperone/DNA topoisomerase II/histidine kinase"/>
    <property type="match status" value="1"/>
</dbReference>
<feature type="domain" description="Histidine kinase" evidence="14">
    <location>
        <begin position="283"/>
        <end position="534"/>
    </location>
</feature>
<dbReference type="InterPro" id="IPR036890">
    <property type="entry name" value="HATPase_C_sf"/>
</dbReference>
<dbReference type="GO" id="GO:0006935">
    <property type="term" value="P:chemotaxis"/>
    <property type="evidence" value="ECO:0007669"/>
    <property type="project" value="UniProtKB-KW"/>
</dbReference>
<evidence type="ECO:0000256" key="1">
    <source>
        <dbReference type="ARBA" id="ARBA00000085"/>
    </source>
</evidence>
<dbReference type="InterPro" id="IPR051315">
    <property type="entry name" value="Bact_Chemotaxis_CheA"/>
</dbReference>
<dbReference type="AlphaFoldDB" id="A0A3N5Y387"/>
<dbReference type="SMART" id="SM00260">
    <property type="entry name" value="CheW"/>
    <property type="match status" value="1"/>
</dbReference>
<dbReference type="InterPro" id="IPR037006">
    <property type="entry name" value="CheA-like_homodim_sf"/>
</dbReference>
<keyword evidence="5 12" id="KW-0597">Phosphoprotein</keyword>
<accession>A0A3N5Y387</accession>
<dbReference type="SMART" id="SM01231">
    <property type="entry name" value="H-kinase_dim"/>
    <property type="match status" value="1"/>
</dbReference>
<dbReference type="FunFam" id="2.30.30.40:FF:000048">
    <property type="entry name" value="Chemotaxis protein CheA, putative"/>
    <property type="match status" value="1"/>
</dbReference>
<evidence type="ECO:0000256" key="11">
    <source>
        <dbReference type="ARBA" id="ARBA00035100"/>
    </source>
</evidence>
<dbReference type="FunFam" id="3.30.565.10:FF:000016">
    <property type="entry name" value="Chemotaxis protein CheA, putative"/>
    <property type="match status" value="1"/>
</dbReference>
<name>A0A3N5Y387_9ALTE</name>
<evidence type="ECO:0000256" key="2">
    <source>
        <dbReference type="ARBA" id="ARBA00012438"/>
    </source>
</evidence>
<dbReference type="InterPro" id="IPR004105">
    <property type="entry name" value="CheA-like_dim"/>
</dbReference>
<dbReference type="SUPFAM" id="SSF50341">
    <property type="entry name" value="CheW-like"/>
    <property type="match status" value="1"/>
</dbReference>
<dbReference type="SMART" id="SM00387">
    <property type="entry name" value="HATPase_c"/>
    <property type="match status" value="1"/>
</dbReference>
<dbReference type="InterPro" id="IPR036097">
    <property type="entry name" value="HisK_dim/P_sf"/>
</dbReference>
<proteinExistence type="predicted"/>